<keyword evidence="2" id="KW-0813">Transport</keyword>
<feature type="transmembrane region" description="Helical" evidence="11">
    <location>
        <begin position="436"/>
        <end position="460"/>
    </location>
</feature>
<dbReference type="FunFam" id="3.40.190.10:FF:000024">
    <property type="entry name" value="Glutamate receptor, ionotropic, delta 1"/>
    <property type="match status" value="1"/>
</dbReference>
<dbReference type="Gene3D" id="3.40.190.10">
    <property type="entry name" value="Periplasmic binding protein-like II"/>
    <property type="match status" value="1"/>
</dbReference>
<feature type="transmembrane region" description="Helical" evidence="11">
    <location>
        <begin position="232"/>
        <end position="253"/>
    </location>
</feature>
<evidence type="ECO:0000259" key="14">
    <source>
        <dbReference type="SMART" id="SM00918"/>
    </source>
</evidence>
<feature type="transmembrane region" description="Helical" evidence="11">
    <location>
        <begin position="158"/>
        <end position="179"/>
    </location>
</feature>
<reference evidence="15" key="2">
    <citation type="journal article" date="2021" name="Genome Biol. Evol.">
        <title>Developing a high-quality reference genome for a parasitic bivalve with doubly uniparental inheritance (Bivalvia: Unionida).</title>
        <authorList>
            <person name="Smith C.H."/>
        </authorList>
    </citation>
    <scope>NUCLEOTIDE SEQUENCE</scope>
    <source>
        <strain evidence="15">CHS0354</strain>
        <tissue evidence="15">Mantle</tissue>
    </source>
</reference>
<keyword evidence="3 11" id="KW-0812">Transmembrane</keyword>
<dbReference type="SUPFAM" id="SSF53850">
    <property type="entry name" value="Periplasmic binding protein-like II"/>
    <property type="match status" value="1"/>
</dbReference>
<keyword evidence="4 11" id="KW-1133">Transmembrane helix</keyword>
<dbReference type="Pfam" id="PF00060">
    <property type="entry name" value="Lig_chan"/>
    <property type="match status" value="1"/>
</dbReference>
<sequence>MEGHVMCILFVANVFCFTLAQNPGKVTYKVTSLPEDPFLMKKASTTGGSQQYEGFVVDILDCIANLLNISYVLTMPADSRYGFYDASSGNWTGMIGELTRGEVDIAAAPLTVTRDRAKVVDFSQPFLEAGLRILIKRPQNWNIMEEMFVLLSPMRPEVWTVAILLIFAVAILLTIIGRFSPWEQPYVIGNLSGIGTYGMSLHNSLLFSFSSLMWQGFRVAPRSVSGRIISCFWWMFTLFFLMVYGANLTAFFLTKEPLFQSLPFATFDELAKQTDVQYGFLRNGATRAYFENSNLATDKNIYNNVKNNIDKLPTIYAEAIGRVRNGDEKYAFILKGSAAQYAAAQQPCDLMVVGEARSDRVYGFACRRNLDFCRQLDIAILHMKEKQELETLRKKWFERDCFSDLQHEYMYKGIPYLDKGEAPNMAQMKGVTLKRFGGPMLILLIGTFLSSLALVGEIIWSRRYGEVGSSTGGLTQRHTQTSRHRYRLTFPMTDSNGN</sequence>
<evidence type="ECO:0000256" key="11">
    <source>
        <dbReference type="SAM" id="Phobius"/>
    </source>
</evidence>
<keyword evidence="6 11" id="KW-0472">Membrane</keyword>
<evidence type="ECO:0000313" key="15">
    <source>
        <dbReference type="EMBL" id="KAK3604116.1"/>
    </source>
</evidence>
<evidence type="ECO:0000256" key="12">
    <source>
        <dbReference type="SAM" id="SignalP"/>
    </source>
</evidence>
<dbReference type="CDD" id="cd13685">
    <property type="entry name" value="PBP2_iGluR_non_NMDA_like"/>
    <property type="match status" value="1"/>
</dbReference>
<comment type="subcellular location">
    <subcellularLocation>
        <location evidence="1">Membrane</location>
        <topology evidence="1">Multi-pass membrane protein</topology>
    </subcellularLocation>
</comment>
<proteinExistence type="predicted"/>
<dbReference type="GO" id="GO:0016020">
    <property type="term" value="C:membrane"/>
    <property type="evidence" value="ECO:0007669"/>
    <property type="project" value="UniProtKB-SubCell"/>
</dbReference>
<keyword evidence="5" id="KW-0406">Ion transport</keyword>
<evidence type="ECO:0000256" key="6">
    <source>
        <dbReference type="ARBA" id="ARBA00023136"/>
    </source>
</evidence>
<evidence type="ECO:0000256" key="8">
    <source>
        <dbReference type="ARBA" id="ARBA00023180"/>
    </source>
</evidence>
<dbReference type="InterPro" id="IPR019594">
    <property type="entry name" value="Glu/Gly-bd"/>
</dbReference>
<keyword evidence="16" id="KW-1185">Reference proteome</keyword>
<feature type="domain" description="Ionotropic glutamate receptor C-terminal" evidence="13">
    <location>
        <begin position="27"/>
        <end position="399"/>
    </location>
</feature>
<evidence type="ECO:0000256" key="4">
    <source>
        <dbReference type="ARBA" id="ARBA00022989"/>
    </source>
</evidence>
<dbReference type="EMBL" id="JAEAOA010001542">
    <property type="protein sequence ID" value="KAK3604116.1"/>
    <property type="molecule type" value="Genomic_DNA"/>
</dbReference>
<dbReference type="Gene3D" id="1.10.287.70">
    <property type="match status" value="1"/>
</dbReference>
<evidence type="ECO:0008006" key="17">
    <source>
        <dbReference type="Google" id="ProtNLM"/>
    </source>
</evidence>
<evidence type="ECO:0000256" key="3">
    <source>
        <dbReference type="ARBA" id="ARBA00022692"/>
    </source>
</evidence>
<keyword evidence="9" id="KW-1071">Ligand-gated ion channel</keyword>
<dbReference type="Proteomes" id="UP001195483">
    <property type="component" value="Unassembled WGS sequence"/>
</dbReference>
<dbReference type="AlphaFoldDB" id="A0AAE0T5H2"/>
<reference evidence="15" key="3">
    <citation type="submission" date="2023-05" db="EMBL/GenBank/DDBJ databases">
        <authorList>
            <person name="Smith C.H."/>
        </authorList>
    </citation>
    <scope>NUCLEOTIDE SEQUENCE</scope>
    <source>
        <strain evidence="15">CHS0354</strain>
        <tissue evidence="15">Mantle</tissue>
    </source>
</reference>
<comment type="caution">
    <text evidence="15">The sequence shown here is derived from an EMBL/GenBank/DDBJ whole genome shotgun (WGS) entry which is preliminary data.</text>
</comment>
<dbReference type="InterPro" id="IPR001320">
    <property type="entry name" value="Iontro_rcpt_C"/>
</dbReference>
<evidence type="ECO:0000256" key="7">
    <source>
        <dbReference type="ARBA" id="ARBA00023170"/>
    </source>
</evidence>
<evidence type="ECO:0000256" key="10">
    <source>
        <dbReference type="ARBA" id="ARBA00023303"/>
    </source>
</evidence>
<keyword evidence="7" id="KW-0675">Receptor</keyword>
<feature type="signal peptide" evidence="12">
    <location>
        <begin position="1"/>
        <end position="20"/>
    </location>
</feature>
<dbReference type="SMART" id="SM00918">
    <property type="entry name" value="Lig_chan-Glu_bd"/>
    <property type="match status" value="1"/>
</dbReference>
<organism evidence="15 16">
    <name type="scientific">Potamilus streckersoni</name>
    <dbReference type="NCBI Taxonomy" id="2493646"/>
    <lineage>
        <taxon>Eukaryota</taxon>
        <taxon>Metazoa</taxon>
        <taxon>Spiralia</taxon>
        <taxon>Lophotrochozoa</taxon>
        <taxon>Mollusca</taxon>
        <taxon>Bivalvia</taxon>
        <taxon>Autobranchia</taxon>
        <taxon>Heteroconchia</taxon>
        <taxon>Palaeoheterodonta</taxon>
        <taxon>Unionida</taxon>
        <taxon>Unionoidea</taxon>
        <taxon>Unionidae</taxon>
        <taxon>Ambleminae</taxon>
        <taxon>Lampsilini</taxon>
        <taxon>Potamilus</taxon>
    </lineage>
</organism>
<feature type="chain" id="PRO_5042102679" description="Glutamate receptor" evidence="12">
    <location>
        <begin position="21"/>
        <end position="498"/>
    </location>
</feature>
<reference evidence="15" key="1">
    <citation type="journal article" date="2021" name="Genome Biol. Evol.">
        <title>A High-Quality Reference Genome for a Parasitic Bivalve with Doubly Uniparental Inheritance (Bivalvia: Unionida).</title>
        <authorList>
            <person name="Smith C.H."/>
        </authorList>
    </citation>
    <scope>NUCLEOTIDE SEQUENCE</scope>
    <source>
        <strain evidence="15">CHS0354</strain>
    </source>
</reference>
<dbReference type="PANTHER" id="PTHR18966">
    <property type="entry name" value="IONOTROPIC GLUTAMATE RECEPTOR"/>
    <property type="match status" value="1"/>
</dbReference>
<evidence type="ECO:0000256" key="2">
    <source>
        <dbReference type="ARBA" id="ARBA00022448"/>
    </source>
</evidence>
<protein>
    <recommendedName>
        <fullName evidence="17">Glutamate receptor</fullName>
    </recommendedName>
</protein>
<dbReference type="InterPro" id="IPR015683">
    <property type="entry name" value="Ionotropic_Glu_rcpt"/>
</dbReference>
<evidence type="ECO:0000256" key="5">
    <source>
        <dbReference type="ARBA" id="ARBA00023065"/>
    </source>
</evidence>
<evidence type="ECO:0000259" key="13">
    <source>
        <dbReference type="SMART" id="SM00079"/>
    </source>
</evidence>
<gene>
    <name evidence="15" type="ORF">CHS0354_025820</name>
</gene>
<evidence type="ECO:0000256" key="1">
    <source>
        <dbReference type="ARBA" id="ARBA00004141"/>
    </source>
</evidence>
<evidence type="ECO:0000256" key="9">
    <source>
        <dbReference type="ARBA" id="ARBA00023286"/>
    </source>
</evidence>
<keyword evidence="12" id="KW-0732">Signal</keyword>
<keyword evidence="10" id="KW-0407">Ion channel</keyword>
<dbReference type="SMART" id="SM00079">
    <property type="entry name" value="PBPe"/>
    <property type="match status" value="1"/>
</dbReference>
<feature type="domain" description="Ionotropic glutamate receptor L-glutamate and glycine-binding" evidence="14">
    <location>
        <begin position="37"/>
        <end position="100"/>
    </location>
</feature>
<accession>A0AAE0T5H2</accession>
<name>A0AAE0T5H2_9BIVA</name>
<dbReference type="Pfam" id="PF10613">
    <property type="entry name" value="Lig_chan-Glu_bd"/>
    <property type="match status" value="1"/>
</dbReference>
<evidence type="ECO:0000313" key="16">
    <source>
        <dbReference type="Proteomes" id="UP001195483"/>
    </source>
</evidence>
<keyword evidence="8" id="KW-0325">Glycoprotein</keyword>
<dbReference type="GO" id="GO:0015276">
    <property type="term" value="F:ligand-gated monoatomic ion channel activity"/>
    <property type="evidence" value="ECO:0007669"/>
    <property type="project" value="InterPro"/>
</dbReference>